<dbReference type="KEGG" id="bsed:DN745_01445"/>
<keyword evidence="4" id="KW-1185">Reference proteome</keyword>
<dbReference type="Proteomes" id="UP000249799">
    <property type="component" value="Chromosome"/>
</dbReference>
<name>A0A2Z4FGJ1_9DELT</name>
<gene>
    <name evidence="3" type="ORF">DN745_01445</name>
</gene>
<dbReference type="PANTHER" id="PTHR43046">
    <property type="entry name" value="GDP-MANNOSE MANNOSYL HYDROLASE"/>
    <property type="match status" value="1"/>
</dbReference>
<dbReference type="SUPFAM" id="SSF55811">
    <property type="entry name" value="Nudix"/>
    <property type="match status" value="1"/>
</dbReference>
<protein>
    <submittedName>
        <fullName evidence="3">Uncharacterized protein</fullName>
    </submittedName>
</protein>
<dbReference type="OrthoDB" id="9791228at2"/>
<dbReference type="PANTHER" id="PTHR43046:SF14">
    <property type="entry name" value="MUTT_NUDIX FAMILY PROTEIN"/>
    <property type="match status" value="1"/>
</dbReference>
<dbReference type="PROSITE" id="PS51462">
    <property type="entry name" value="NUDIX"/>
    <property type="match status" value="1"/>
</dbReference>
<dbReference type="Pfam" id="PF00293">
    <property type="entry name" value="NUDIX"/>
    <property type="match status" value="1"/>
</dbReference>
<keyword evidence="2" id="KW-0378">Hydrolase</keyword>
<accession>A0A2Z4FGJ1</accession>
<dbReference type="PROSITE" id="PS00893">
    <property type="entry name" value="NUDIX_BOX"/>
    <property type="match status" value="1"/>
</dbReference>
<dbReference type="InterPro" id="IPR015797">
    <property type="entry name" value="NUDIX_hydrolase-like_dom_sf"/>
</dbReference>
<dbReference type="AlphaFoldDB" id="A0A2Z4FGJ1"/>
<evidence type="ECO:0000313" key="3">
    <source>
        <dbReference type="EMBL" id="AWV88067.1"/>
    </source>
</evidence>
<dbReference type="InterPro" id="IPR000086">
    <property type="entry name" value="NUDIX_hydrolase_dom"/>
</dbReference>
<evidence type="ECO:0000313" key="4">
    <source>
        <dbReference type="Proteomes" id="UP000249799"/>
    </source>
</evidence>
<reference evidence="3 4" key="1">
    <citation type="submission" date="2018-06" db="EMBL/GenBank/DDBJ databases">
        <title>Lujinxingia sediminis gen. nov. sp. nov., a new facultative anaerobic member of the class Deltaproteobacteria, and proposal of Lujinxingaceae fam. nov.</title>
        <authorList>
            <person name="Guo L.-Y."/>
            <person name="Li C.-M."/>
            <person name="Wang S."/>
            <person name="Du Z.-J."/>
        </authorList>
    </citation>
    <scope>NUCLEOTIDE SEQUENCE [LARGE SCALE GENOMIC DNA]</scope>
    <source>
        <strain evidence="3 4">FA350</strain>
    </source>
</reference>
<dbReference type="CDD" id="cd02883">
    <property type="entry name" value="NUDIX_Hydrolase"/>
    <property type="match status" value="1"/>
</dbReference>
<dbReference type="InterPro" id="IPR020084">
    <property type="entry name" value="NUDIX_hydrolase_CS"/>
</dbReference>
<dbReference type="Gene3D" id="3.90.79.10">
    <property type="entry name" value="Nucleoside Triphosphate Pyrophosphohydrolase"/>
    <property type="match status" value="1"/>
</dbReference>
<evidence type="ECO:0000256" key="1">
    <source>
        <dbReference type="ARBA" id="ARBA00001946"/>
    </source>
</evidence>
<organism evidence="3 4">
    <name type="scientific">Bradymonas sediminis</name>
    <dbReference type="NCBI Taxonomy" id="1548548"/>
    <lineage>
        <taxon>Bacteria</taxon>
        <taxon>Deltaproteobacteria</taxon>
        <taxon>Bradymonadales</taxon>
        <taxon>Bradymonadaceae</taxon>
        <taxon>Bradymonas</taxon>
    </lineage>
</organism>
<proteinExistence type="predicted"/>
<dbReference type="EMBL" id="CP030032">
    <property type="protein sequence ID" value="AWV88067.1"/>
    <property type="molecule type" value="Genomic_DNA"/>
</dbReference>
<comment type="cofactor">
    <cofactor evidence="1">
        <name>Mg(2+)</name>
        <dbReference type="ChEBI" id="CHEBI:18420"/>
    </cofactor>
</comment>
<sequence>MASAWALIEDAGQIFFIRRALDLGRGGQWCPPGGTIWRNEWPEVACVREAFEETGLRVTVRRPVAKFESAWYFVCSLNGSRESMSLSKRECIDGRWVYPHEILGLGTVMDLRRIIPLLDLSGFKAPMMPRGLEPAVPEILF</sequence>
<evidence type="ECO:0000256" key="2">
    <source>
        <dbReference type="ARBA" id="ARBA00022801"/>
    </source>
</evidence>
<dbReference type="RefSeq" id="WP_111331479.1">
    <property type="nucleotide sequence ID" value="NZ_CP030032.1"/>
</dbReference>
<dbReference type="GO" id="GO:0016787">
    <property type="term" value="F:hydrolase activity"/>
    <property type="evidence" value="ECO:0007669"/>
    <property type="project" value="UniProtKB-KW"/>
</dbReference>